<keyword evidence="1" id="KW-0496">Mitochondrion</keyword>
<protein>
    <submittedName>
        <fullName evidence="1">Protein translocase TatA</fullName>
    </submittedName>
</protein>
<gene>
    <name evidence="1" type="primary">tatA</name>
</gene>
<dbReference type="EMBL" id="MT193839">
    <property type="protein sequence ID" value="QIZ74772.1"/>
    <property type="molecule type" value="Genomic_DNA"/>
</dbReference>
<organism evidence="1">
    <name type="scientific">Caulacanthus okamurae</name>
    <dbReference type="NCBI Taxonomy" id="152008"/>
    <lineage>
        <taxon>Eukaryota</taxon>
        <taxon>Rhodophyta</taxon>
        <taxon>Florideophyceae</taxon>
        <taxon>Rhodymeniophycidae</taxon>
        <taxon>Gigartinales</taxon>
        <taxon>Caulacanthaceae</taxon>
        <taxon>Caulacanthus</taxon>
    </lineage>
</organism>
<evidence type="ECO:0000313" key="1">
    <source>
        <dbReference type="EMBL" id="QIZ74772.1"/>
    </source>
</evidence>
<accession>A0A6H1U7B8</accession>
<proteinExistence type="predicted"/>
<reference evidence="1" key="1">
    <citation type="submission" date="2020-03" db="EMBL/GenBank/DDBJ databases">
        <title>Complete organellar genome analysis of the invasive marine red alga Caulacanthus okamurae (Caulacanthaceae, Rhodophyta) from Moss Landing, California, USA.</title>
        <authorList>
            <person name="Hughey J.R."/>
        </authorList>
    </citation>
    <scope>NUCLEOTIDE SEQUENCE</scope>
</reference>
<geneLocation type="mitochondrion" evidence="1"/>
<dbReference type="AlphaFoldDB" id="A0A6H1U7B8"/>
<dbReference type="GeneID" id="54615782"/>
<sequence>MRISFFQLLLLVIIFIVLFNLKPFQIKKFLEILGKFFNKKNN</sequence>
<dbReference type="RefSeq" id="YP_009774155.1">
    <property type="nucleotide sequence ID" value="NC_047435.1"/>
</dbReference>
<name>A0A6H1U7B8_9FLOR</name>